<dbReference type="GO" id="GO:0005886">
    <property type="term" value="C:plasma membrane"/>
    <property type="evidence" value="ECO:0007669"/>
    <property type="project" value="UniProtKB-SubCell"/>
</dbReference>
<dbReference type="PANTHER" id="PTHR12385">
    <property type="entry name" value="CHOLINE TRANSPORTER-LIKE (SLC FAMILY 44)"/>
    <property type="match status" value="1"/>
</dbReference>
<dbReference type="Pfam" id="PF04515">
    <property type="entry name" value="Choline_transpo"/>
    <property type="match status" value="1"/>
</dbReference>
<evidence type="ECO:0000313" key="8">
    <source>
        <dbReference type="Proteomes" id="UP001153555"/>
    </source>
</evidence>
<feature type="transmembrane region" description="Helical" evidence="6">
    <location>
        <begin position="177"/>
        <end position="203"/>
    </location>
</feature>
<comment type="caution">
    <text evidence="7">The sequence shown here is derived from an EMBL/GenBank/DDBJ whole genome shotgun (WGS) entry which is preliminary data.</text>
</comment>
<comment type="similarity">
    <text evidence="2 6">Belongs to the CTL (choline transporter-like) family.</text>
</comment>
<feature type="transmembrane region" description="Helical" evidence="6">
    <location>
        <begin position="398"/>
        <end position="418"/>
    </location>
</feature>
<gene>
    <name evidence="7" type="ORF">SHERM_23403</name>
</gene>
<dbReference type="Proteomes" id="UP001153555">
    <property type="component" value="Unassembled WGS sequence"/>
</dbReference>
<evidence type="ECO:0000256" key="1">
    <source>
        <dbReference type="ARBA" id="ARBA00004141"/>
    </source>
</evidence>
<evidence type="ECO:0000256" key="2">
    <source>
        <dbReference type="ARBA" id="ARBA00007168"/>
    </source>
</evidence>
<dbReference type="EMBL" id="CACSLK010027752">
    <property type="protein sequence ID" value="CAA0827708.1"/>
    <property type="molecule type" value="Genomic_DNA"/>
</dbReference>
<keyword evidence="4 6" id="KW-1133">Transmembrane helix</keyword>
<organism evidence="7 8">
    <name type="scientific">Striga hermonthica</name>
    <name type="common">Purple witchweed</name>
    <name type="synonym">Buchnera hermonthica</name>
    <dbReference type="NCBI Taxonomy" id="68872"/>
    <lineage>
        <taxon>Eukaryota</taxon>
        <taxon>Viridiplantae</taxon>
        <taxon>Streptophyta</taxon>
        <taxon>Embryophyta</taxon>
        <taxon>Tracheophyta</taxon>
        <taxon>Spermatophyta</taxon>
        <taxon>Magnoliopsida</taxon>
        <taxon>eudicotyledons</taxon>
        <taxon>Gunneridae</taxon>
        <taxon>Pentapetalae</taxon>
        <taxon>asterids</taxon>
        <taxon>lamiids</taxon>
        <taxon>Lamiales</taxon>
        <taxon>Orobanchaceae</taxon>
        <taxon>Buchnereae</taxon>
        <taxon>Striga</taxon>
    </lineage>
</organism>
<feature type="transmembrane region" description="Helical" evidence="6">
    <location>
        <begin position="346"/>
        <end position="378"/>
    </location>
</feature>
<dbReference type="AlphaFoldDB" id="A0A9N7RFF0"/>
<evidence type="ECO:0000256" key="6">
    <source>
        <dbReference type="RuleBase" id="RU368066"/>
    </source>
</evidence>
<feature type="transmembrane region" description="Helical" evidence="6">
    <location>
        <begin position="249"/>
        <end position="270"/>
    </location>
</feature>
<evidence type="ECO:0000313" key="7">
    <source>
        <dbReference type="EMBL" id="CAA0827708.1"/>
    </source>
</evidence>
<dbReference type="GO" id="GO:0022857">
    <property type="term" value="F:transmembrane transporter activity"/>
    <property type="evidence" value="ECO:0007669"/>
    <property type="project" value="UniProtKB-UniRule"/>
</dbReference>
<comment type="subcellular location">
    <subcellularLocation>
        <location evidence="6">Cell membrane</location>
        <topology evidence="6">Multi-pass membrane protein</topology>
    </subcellularLocation>
    <subcellularLocation>
        <location evidence="1">Membrane</location>
        <topology evidence="1">Multi-pass membrane protein</topology>
    </subcellularLocation>
</comment>
<sequence>MSCPEYTDRIPFWQEKIRNGNRKKNGNRNGNEFGKGCFPTVFTDPVFGRENYRGIPVLQWLNGPNLVSSPATHSAKYLQISYNYDIRSIKDLSFLLLFCLLVLCTFAFGIFAAVRRNPHRRQISSFVYNTTSSSCSLLKNSVDFSVNAPKSSLFTDLIDNSPFSDKPTTLNSINSSLVKSLICTLVITLFLSGPFVLSVLMLLKRYTKQIVYASIPFFVIVPIAINVYWFVACTVSSTCSHAFPLAYRILVLIFMFLIIGIIVWIFLINWHRVELTVGIIGVASNALWRNLGLLAVLPALSLGLFVYYVPVIVFFIFANWNGKIVPREKNGEFVCVWKQDNWVPAYYTLAILTMLWSMAAMVEAQVYVISGTIAQWYFSKDDESGPKHRIRSSLRNAFGPSSGTICFSGLLIFVVRIVRAVVDSARQEDSSRIVNLILRCCANNLLSAVDFLNKFTINFAAITGEAYCKSARMTYELLKRNLFSTVFVETVSTRILFGIVLVLSAVYAIAVFVLLKAVIHLGDDAYFVAAMAWALLVVILGFFVLVLDNVIDTVYVCYAIDRDRGEVNKQDVHDFYVHLPINRSQQTGFLPRNHLVV</sequence>
<dbReference type="OrthoDB" id="420519at2759"/>
<evidence type="ECO:0000256" key="5">
    <source>
        <dbReference type="ARBA" id="ARBA00023136"/>
    </source>
</evidence>
<feature type="transmembrane region" description="Helical" evidence="6">
    <location>
        <begin position="527"/>
        <end position="547"/>
    </location>
</feature>
<proteinExistence type="inferred from homology"/>
<feature type="transmembrane region" description="Helical" evidence="6">
    <location>
        <begin position="94"/>
        <end position="114"/>
    </location>
</feature>
<evidence type="ECO:0000256" key="4">
    <source>
        <dbReference type="ARBA" id="ARBA00022989"/>
    </source>
</evidence>
<feature type="transmembrane region" description="Helical" evidence="6">
    <location>
        <begin position="291"/>
        <end position="317"/>
    </location>
</feature>
<keyword evidence="8" id="KW-1185">Reference proteome</keyword>
<comment type="function">
    <text evidence="6">Choline transporter.</text>
</comment>
<dbReference type="InterPro" id="IPR007603">
    <property type="entry name" value="Choline_transptr-like"/>
</dbReference>
<accession>A0A9N7RFF0</accession>
<dbReference type="PANTHER" id="PTHR12385:SF98">
    <property type="entry name" value="CHOLINE TRANSPORTER-LIKE PROTEIN"/>
    <property type="match status" value="1"/>
</dbReference>
<feature type="transmembrane region" description="Helical" evidence="6">
    <location>
        <begin position="210"/>
        <end position="229"/>
    </location>
</feature>
<keyword evidence="3 6" id="KW-0812">Transmembrane</keyword>
<evidence type="ECO:0000256" key="3">
    <source>
        <dbReference type="ARBA" id="ARBA00022692"/>
    </source>
</evidence>
<reference evidence="7" key="1">
    <citation type="submission" date="2019-12" db="EMBL/GenBank/DDBJ databases">
        <authorList>
            <person name="Scholes J."/>
        </authorList>
    </citation>
    <scope>NUCLEOTIDE SEQUENCE</scope>
</reference>
<name>A0A9N7RFF0_STRHE</name>
<keyword evidence="5 6" id="KW-0472">Membrane</keyword>
<feature type="transmembrane region" description="Helical" evidence="6">
    <location>
        <begin position="495"/>
        <end position="515"/>
    </location>
</feature>
<protein>
    <recommendedName>
        <fullName evidence="6">Choline transporter-like protein</fullName>
    </recommendedName>
</protein>